<reference evidence="1 2" key="1">
    <citation type="submission" date="2014-10" db="EMBL/GenBank/DDBJ databases">
        <title>Genome sequence of Clostridium aceticum DSM 1496.</title>
        <authorList>
            <person name="Poehlein A."/>
            <person name="Schiel-Bengelsdorf B."/>
            <person name="Gottschalk G."/>
            <person name="Duerre P."/>
            <person name="Daniel R."/>
        </authorList>
    </citation>
    <scope>NUCLEOTIDE SEQUENCE [LARGE SCALE GENOMIC DNA]</scope>
    <source>
        <strain evidence="1 2">DSM 1496</strain>
    </source>
</reference>
<keyword evidence="2" id="KW-1185">Reference proteome</keyword>
<proteinExistence type="predicted"/>
<evidence type="ECO:0000313" key="1">
    <source>
        <dbReference type="EMBL" id="AKL96466.1"/>
    </source>
</evidence>
<dbReference type="KEGG" id="cace:CACET_c30220"/>
<protein>
    <submittedName>
        <fullName evidence="1">Multidrug resistance efflux transporter</fullName>
    </submittedName>
</protein>
<name>A0A0D8IAT0_9CLOT</name>
<dbReference type="PATRIC" id="fig|84022.5.peg.3848"/>
<sequence>MKEATSVANASAIAAKKKLSSQFFKKGIIIGLLSGLTYGMFSAFLTLGMSKGVWADWYGDNTGGLSTFVIIFIVGALGSAVNDICSAIWALFNVGLKGKLGDFFRTINTTPGRMIMLAALLGGPIANVSYVVGIQLAGSMAIPITALCPAIGAILGRVLYKQELNKRMTLGIIICVSASVMIGSVGIGGEAADSVVLGLIIAFVAALGWGFEGVIAGYGSAMIDTEIGITIRQVTSGLANLLILLPILGMVEGDMMLSFKLAGEAFTSGPAMIWFAVSGFVAFISFMWWYKANSMTGAALGMATNGTYSFFGPLSCWLLLGVIGGMEGWSLSVIEWAAAIMMALGILVIAMNPMDLFGKKEEIANEAA</sequence>
<gene>
    <name evidence="1" type="ORF">CACET_c30220</name>
</gene>
<dbReference type="EMBL" id="CP009687">
    <property type="protein sequence ID" value="AKL96466.1"/>
    <property type="molecule type" value="Genomic_DNA"/>
</dbReference>
<evidence type="ECO:0000313" key="2">
    <source>
        <dbReference type="Proteomes" id="UP000035704"/>
    </source>
</evidence>
<accession>A0A0D8IAT0</accession>
<dbReference type="RefSeq" id="WP_044824495.1">
    <property type="nucleotide sequence ID" value="NZ_CP009687.1"/>
</dbReference>
<dbReference type="STRING" id="84022.CACET_c30220"/>
<dbReference type="Proteomes" id="UP000035704">
    <property type="component" value="Chromosome"/>
</dbReference>
<dbReference type="OrthoDB" id="5604143at2"/>
<dbReference type="AlphaFoldDB" id="A0A0D8IAT0"/>
<organism evidence="1 2">
    <name type="scientific">Clostridium aceticum</name>
    <dbReference type="NCBI Taxonomy" id="84022"/>
    <lineage>
        <taxon>Bacteria</taxon>
        <taxon>Bacillati</taxon>
        <taxon>Bacillota</taxon>
        <taxon>Clostridia</taxon>
        <taxon>Eubacteriales</taxon>
        <taxon>Clostridiaceae</taxon>
        <taxon>Clostridium</taxon>
    </lineage>
</organism>